<gene>
    <name evidence="2" type="ORF">G7Z17_g1553</name>
</gene>
<evidence type="ECO:0000256" key="1">
    <source>
        <dbReference type="SAM" id="MobiDB-lite"/>
    </source>
</evidence>
<keyword evidence="3" id="KW-1185">Reference proteome</keyword>
<sequence length="712" mass="80376">MAKKSLQQTAGKSMPSKTVKGNTLGPNSLSILSSDVNEDHNGVNIKNIESVSNIVFVIKPDEKSFLRQLMSQFADTAETTYPLDAPGPTPTPSGQNSTPALPSVPDVKNVKSGPVPFQVLSKKQYEDVKLFGRRICEFYRLAGKWLDSKLNVDLRDLVRSIERFPTTNENGEQLNIDLNPFLGHNSLIKDILEQLQAIRSKVNNPLGILMNQQESPVSRRRQKHSNPAPMKRKGRSKRWSNLPRERILNEIHRAVRAISDGNHINKFSELYASIKPPYMDPMQEQQVPAQKVLEQRGILTSASSSMLKCISTTCSAHHEHTIWLDLDAKVRDKETSPTATFHIAFGCPEEEGVSTSFRVDSVLEEPPTGSEPLPSTAPPPPIATAAALQLPTQFPLTPLGQVQHSGRQPKRRLTKGGREQDMEKHDDVIGGGVTKNQSLAPMTWPDSPMTGQRWGSLNQNLEREFCLGLYKQHFSDWYKLAARLRTPNWKYEILYPASNKVLKTPVLLRELFKPSNKDTPLALGFDATQKQHIARVMIQSFLDFSFTWWMPKCWNIENMFVCNMSGESKKLVLELILKARFPGKTQETPLNDGDRYPYFTPAEHDDMCIRLGIMLLEVVIADPDLQGHWEALQRPEKRDKARRCCDGTTDLGQQVAREVGPRYREVIEMCLKGSAQLNDERAMRNFRGEILETVRELQNKSHDGELTDLEMG</sequence>
<proteinExistence type="predicted"/>
<dbReference type="Proteomes" id="UP000722485">
    <property type="component" value="Unassembled WGS sequence"/>
</dbReference>
<feature type="region of interest" description="Disordered" evidence="1">
    <location>
        <begin position="397"/>
        <end position="447"/>
    </location>
</feature>
<feature type="compositionally biased region" description="Basic residues" evidence="1">
    <location>
        <begin position="218"/>
        <end position="238"/>
    </location>
</feature>
<dbReference type="OrthoDB" id="10625502at2759"/>
<accession>A0A9P5HFV4</accession>
<protein>
    <submittedName>
        <fullName evidence="2">Uncharacterized protein</fullName>
    </submittedName>
</protein>
<evidence type="ECO:0000313" key="2">
    <source>
        <dbReference type="EMBL" id="KAF7556280.1"/>
    </source>
</evidence>
<feature type="compositionally biased region" description="Basic and acidic residues" evidence="1">
    <location>
        <begin position="416"/>
        <end position="428"/>
    </location>
</feature>
<feature type="region of interest" description="Disordered" evidence="1">
    <location>
        <begin position="1"/>
        <end position="25"/>
    </location>
</feature>
<evidence type="ECO:0000313" key="3">
    <source>
        <dbReference type="Proteomes" id="UP000722485"/>
    </source>
</evidence>
<dbReference type="AlphaFoldDB" id="A0A9P5HFV4"/>
<comment type="caution">
    <text evidence="2">The sequence shown here is derived from an EMBL/GenBank/DDBJ whole genome shotgun (WGS) entry which is preliminary data.</text>
</comment>
<name>A0A9P5HFV4_9HYPO</name>
<reference evidence="2" key="1">
    <citation type="submission" date="2020-03" db="EMBL/GenBank/DDBJ databases">
        <title>Draft Genome Sequence of Cylindrodendrum hubeiense.</title>
        <authorList>
            <person name="Buettner E."/>
            <person name="Kellner H."/>
        </authorList>
    </citation>
    <scope>NUCLEOTIDE SEQUENCE</scope>
    <source>
        <strain evidence="2">IHI 201604</strain>
    </source>
</reference>
<feature type="region of interest" description="Disordered" evidence="1">
    <location>
        <begin position="79"/>
        <end position="106"/>
    </location>
</feature>
<feature type="region of interest" description="Disordered" evidence="1">
    <location>
        <begin position="363"/>
        <end position="383"/>
    </location>
</feature>
<feature type="region of interest" description="Disordered" evidence="1">
    <location>
        <begin position="209"/>
        <end position="241"/>
    </location>
</feature>
<dbReference type="EMBL" id="JAANBB010000013">
    <property type="protein sequence ID" value="KAF7556280.1"/>
    <property type="molecule type" value="Genomic_DNA"/>
</dbReference>
<organism evidence="2 3">
    <name type="scientific">Cylindrodendrum hubeiense</name>
    <dbReference type="NCBI Taxonomy" id="595255"/>
    <lineage>
        <taxon>Eukaryota</taxon>
        <taxon>Fungi</taxon>
        <taxon>Dikarya</taxon>
        <taxon>Ascomycota</taxon>
        <taxon>Pezizomycotina</taxon>
        <taxon>Sordariomycetes</taxon>
        <taxon>Hypocreomycetidae</taxon>
        <taxon>Hypocreales</taxon>
        <taxon>Nectriaceae</taxon>
        <taxon>Cylindrodendrum</taxon>
    </lineage>
</organism>